<sequence length="403" mass="45387">MESHDAIRAVPWEATIADDSNPYASGIATVYGKPMGSSSAYKTCQPSHIPRSREVPGNNQRDDASPKSRKRGTQNHEPTDQEQHPDGSGDANGHKRRKPDTANDKNKGGLSLACPFYKEDGRKHHKCLQLQLSRIRDVKQHLSRKHMQPHFCPSCGRTFRALEDQREHIRLRTCDNGNFLPPDGITQDQQKDLSARVDRKLQERDQWFAVWDIVFPGKPRPESPYVYGPFHEVATCFLKFWQERGRQIYFNHLRSNSALLPRSGSDETRCLARQNSFMNDIINQFIETSVPVFREQETQDSSLDSSPDSTPETTLSGGTVSSTPLATGEQHTLQSHGSLFVHQPGLVPLIREIGVDANSFDANEQDLADAFEGNVDWTYPNTNSSWDDMLIFDQIIRGGSSSI</sequence>
<dbReference type="STRING" id="708197.A0A166TB85"/>
<gene>
    <name evidence="2" type="ORF">CT0861_10333</name>
</gene>
<proteinExistence type="predicted"/>
<evidence type="ECO:0000256" key="1">
    <source>
        <dbReference type="SAM" id="MobiDB-lite"/>
    </source>
</evidence>
<evidence type="ECO:0000313" key="2">
    <source>
        <dbReference type="EMBL" id="KZL71831.1"/>
    </source>
</evidence>
<name>A0A166TB85_9PEZI</name>
<accession>A0A166TB85</accession>
<feature type="compositionally biased region" description="Basic and acidic residues" evidence="1">
    <location>
        <begin position="77"/>
        <end position="87"/>
    </location>
</feature>
<feature type="compositionally biased region" description="Polar residues" evidence="1">
    <location>
        <begin position="36"/>
        <end position="46"/>
    </location>
</feature>
<protein>
    <recommendedName>
        <fullName evidence="4">C2H2-type domain-containing protein</fullName>
    </recommendedName>
</protein>
<comment type="caution">
    <text evidence="2">The sequence shown here is derived from an EMBL/GenBank/DDBJ whole genome shotgun (WGS) entry which is preliminary data.</text>
</comment>
<dbReference type="Proteomes" id="UP000076552">
    <property type="component" value="Unassembled WGS sequence"/>
</dbReference>
<dbReference type="PANTHER" id="PTHR38166:SF1">
    <property type="entry name" value="C2H2-TYPE DOMAIN-CONTAINING PROTEIN"/>
    <property type="match status" value="1"/>
</dbReference>
<reference evidence="2 3" key="1">
    <citation type="submission" date="2015-06" db="EMBL/GenBank/DDBJ databases">
        <title>Survival trade-offs in plant roots during colonization by closely related pathogenic and mutualistic fungi.</title>
        <authorList>
            <person name="Hacquard S."/>
            <person name="Kracher B."/>
            <person name="Hiruma K."/>
            <person name="Weinman A."/>
            <person name="Muench P."/>
            <person name="Garrido Oter R."/>
            <person name="Ver Loren van Themaat E."/>
            <person name="Dallerey J.-F."/>
            <person name="Damm U."/>
            <person name="Henrissat B."/>
            <person name="Lespinet O."/>
            <person name="Thon M."/>
            <person name="Kemen E."/>
            <person name="McHardy A.C."/>
            <person name="Schulze-Lefert P."/>
            <person name="O'Connell R.J."/>
        </authorList>
    </citation>
    <scope>NUCLEOTIDE SEQUENCE [LARGE SCALE GENOMIC DNA]</scope>
    <source>
        <strain evidence="2 3">0861</strain>
    </source>
</reference>
<feature type="region of interest" description="Disordered" evidence="1">
    <location>
        <begin position="1"/>
        <end position="110"/>
    </location>
</feature>
<feature type="compositionally biased region" description="Low complexity" evidence="1">
    <location>
        <begin position="300"/>
        <end position="316"/>
    </location>
</feature>
<dbReference type="AlphaFoldDB" id="A0A166TB85"/>
<evidence type="ECO:0000313" key="3">
    <source>
        <dbReference type="Proteomes" id="UP000076552"/>
    </source>
</evidence>
<organism evidence="2 3">
    <name type="scientific">Colletotrichum tofieldiae</name>
    <dbReference type="NCBI Taxonomy" id="708197"/>
    <lineage>
        <taxon>Eukaryota</taxon>
        <taxon>Fungi</taxon>
        <taxon>Dikarya</taxon>
        <taxon>Ascomycota</taxon>
        <taxon>Pezizomycotina</taxon>
        <taxon>Sordariomycetes</taxon>
        <taxon>Hypocreomycetidae</taxon>
        <taxon>Glomerellales</taxon>
        <taxon>Glomerellaceae</taxon>
        <taxon>Colletotrichum</taxon>
        <taxon>Colletotrichum spaethianum species complex</taxon>
    </lineage>
</organism>
<dbReference type="EMBL" id="LFIV01000066">
    <property type="protein sequence ID" value="KZL71831.1"/>
    <property type="molecule type" value="Genomic_DNA"/>
</dbReference>
<dbReference type="PANTHER" id="PTHR38166">
    <property type="entry name" value="C2H2-TYPE DOMAIN-CONTAINING PROTEIN-RELATED"/>
    <property type="match status" value="1"/>
</dbReference>
<feature type="region of interest" description="Disordered" evidence="1">
    <location>
        <begin position="296"/>
        <end position="325"/>
    </location>
</feature>
<evidence type="ECO:0008006" key="4">
    <source>
        <dbReference type="Google" id="ProtNLM"/>
    </source>
</evidence>
<keyword evidence="3" id="KW-1185">Reference proteome</keyword>